<dbReference type="HOGENOM" id="CLU_1874828_0_0_1"/>
<accession>Q7TP62</accession>
<dbReference type="EMBL" id="AY325186">
    <property type="protein sequence ID" value="AAP92587.1"/>
    <property type="molecule type" value="mRNA"/>
</dbReference>
<organism evidence="3">
    <name type="scientific">Rattus norvegicus</name>
    <name type="common">Rat</name>
    <dbReference type="NCBI Taxonomy" id="10116"/>
    <lineage>
        <taxon>Eukaryota</taxon>
        <taxon>Metazoa</taxon>
        <taxon>Chordata</taxon>
        <taxon>Craniata</taxon>
        <taxon>Vertebrata</taxon>
        <taxon>Euteleostomi</taxon>
        <taxon>Mammalia</taxon>
        <taxon>Eutheria</taxon>
        <taxon>Euarchontoglires</taxon>
        <taxon>Glires</taxon>
        <taxon>Rodentia</taxon>
        <taxon>Myomorpha</taxon>
        <taxon>Muroidea</taxon>
        <taxon>Muridae</taxon>
        <taxon>Murinae</taxon>
        <taxon>Rattus</taxon>
    </lineage>
</organism>
<dbReference type="STRING" id="10116.ENSRNOP00000045798"/>
<dbReference type="PaxDb" id="10116-ENSRNOP00000045798"/>
<dbReference type="OrthoDB" id="9713135at2759"/>
<keyword evidence="5" id="KW-1185">Reference proteome</keyword>
<reference evidence="4" key="3">
    <citation type="submission" date="2025-05" db="UniProtKB">
        <authorList>
            <consortium name="Ensembl"/>
        </authorList>
    </citation>
    <scope>IDENTIFICATION</scope>
    <source>
        <strain evidence="4">Brown Norway</strain>
    </source>
</reference>
<dbReference type="UCSC" id="RGD:1359341">
    <property type="organism name" value="rat"/>
</dbReference>
<dbReference type="GeneTree" id="ENSGT00950000182878"/>
<proteinExistence type="evidence at transcript level"/>
<dbReference type="OMA" id="SEHAEDC"/>
<reference evidence="4 5" key="2">
    <citation type="journal article" date="2004" name="Nature">
        <title>Genome sequence of the Brown Norway rat yields insights into mammalian evolution.</title>
        <authorList>
            <consortium name="Rat Genome Sequencing Project Consortium"/>
            <person name="Gibbs R.A."/>
            <person name="Weinstock G.M."/>
            <person name="Metzker M.L."/>
            <person name="Muzny D.M."/>
            <person name="Sodergren E.J."/>
            <person name="Scherer S."/>
            <person name="Scott G."/>
            <person name="Steffen D."/>
            <person name="Worley K.C."/>
            <person name="Burch P.E."/>
            <person name="Okwuonu G."/>
            <person name="Hines S."/>
            <person name="Lewis L."/>
            <person name="Deramo C."/>
            <person name="Delgado O."/>
            <person name="Dugan-Rocha S."/>
            <person name="Miner G."/>
            <person name="Morgan M."/>
            <person name="Hawes A."/>
            <person name="Gill R."/>
            <person name="Holt R.A."/>
            <person name="Adams M.D."/>
            <person name="Amanatides P.G."/>
            <person name="Baden-Tillson H."/>
            <person name="Barnstead M."/>
            <person name="Chin S."/>
            <person name="Evans C.A."/>
            <person name="Ferriera S."/>
            <person name="Fosler C."/>
            <person name="Glodek A."/>
            <person name="Gu Z."/>
            <person name="Jennings D."/>
            <person name="Kraft C.L."/>
            <person name="Nguyen T."/>
            <person name="Pfannkoch C.M."/>
            <person name="Sitter C."/>
            <person name="Sutton G.G."/>
            <person name="Venter J.C."/>
            <person name="Woodage T."/>
            <person name="Smith D."/>
            <person name="Lee H.-M."/>
            <person name="Gustafson E."/>
            <person name="Cahill P."/>
            <person name="Kana A."/>
            <person name="Doucette-Stamm L."/>
            <person name="Weinstock K."/>
            <person name="Fechtel K."/>
            <person name="Weiss R.B."/>
            <person name="Dunn D.M."/>
            <person name="Green E.D."/>
            <person name="Blakesley R.W."/>
            <person name="Bouffard G.G."/>
            <person name="De Jong P.J."/>
            <person name="Osoegawa K."/>
            <person name="Zhu B."/>
            <person name="Marra M."/>
            <person name="Schein J."/>
            <person name="Bosdet I."/>
            <person name="Fjell C."/>
            <person name="Jones S."/>
            <person name="Krzywinski M."/>
            <person name="Mathewson C."/>
            <person name="Siddiqui A."/>
            <person name="Wye N."/>
            <person name="McPherson J."/>
            <person name="Zhao S."/>
            <person name="Fraser C.M."/>
            <person name="Shetty J."/>
            <person name="Shatsman S."/>
            <person name="Geer K."/>
            <person name="Chen Y."/>
            <person name="Abramzon S."/>
            <person name="Nierman W.C."/>
            <person name="Havlak P.H."/>
            <person name="Chen R."/>
            <person name="Durbin K.J."/>
            <person name="Egan A."/>
            <person name="Ren Y."/>
            <person name="Song X.-Z."/>
            <person name="Li B."/>
            <person name="Liu Y."/>
            <person name="Qin X."/>
            <person name="Cawley S."/>
            <person name="Cooney A.J."/>
            <person name="D'Souza L.M."/>
            <person name="Martin K."/>
            <person name="Wu J.Q."/>
            <person name="Gonzalez-Garay M.L."/>
            <person name="Jackson A.R."/>
            <person name="Kalafus K.J."/>
            <person name="McLeod M.P."/>
            <person name="Milosavljevic A."/>
            <person name="Virk D."/>
            <person name="Volkov A."/>
            <person name="Wheeler D.A."/>
            <person name="Zhang Z."/>
            <person name="Bailey J.A."/>
            <person name="Eichler E.E."/>
            <person name="Tuzun E."/>
            <person name="Birney E."/>
            <person name="Mongin E."/>
            <person name="Ureta-Vidal A."/>
            <person name="Woodwark C."/>
            <person name="Zdobnov E."/>
            <person name="Bork P."/>
            <person name="Suyama M."/>
            <person name="Torrents D."/>
            <person name="Alexandersson M."/>
            <person name="Trask B.J."/>
            <person name="Young J.M."/>
            <person name="Huang H."/>
            <person name="Wang H."/>
            <person name="Xing H."/>
            <person name="Daniels S."/>
            <person name="Gietzen D."/>
            <person name="Schmidt J."/>
            <person name="Stevens K."/>
            <person name="Vitt U."/>
            <person name="Wingrove J."/>
            <person name="Camara F."/>
            <person name="Mar Alba M."/>
            <person name="Abril J.F."/>
            <person name="Guigo R."/>
            <person name="Smit A."/>
            <person name="Dubchak I."/>
            <person name="Rubin E.M."/>
            <person name="Couronne O."/>
            <person name="Poliakov A."/>
            <person name="Huebner N."/>
            <person name="Ganten D."/>
            <person name="Goesele C."/>
            <person name="Hummel O."/>
            <person name="Kreitler T."/>
            <person name="Lee Y.-A."/>
            <person name="Monti J."/>
            <person name="Schulz H."/>
            <person name="Zimdahl H."/>
            <person name="Himmelbauer H."/>
            <person name="Lehrach H."/>
            <person name="Jacob H.J."/>
            <person name="Bromberg S."/>
            <person name="Gullings-Handley J."/>
            <person name="Jensen-Seaman M.I."/>
            <person name="Kwitek A.E."/>
            <person name="Lazar J."/>
            <person name="Pasko D."/>
            <person name="Tonellato P.J."/>
            <person name="Twigger S."/>
            <person name="Ponting C.P."/>
            <person name="Duarte J.M."/>
            <person name="Rice S."/>
            <person name="Goodstadt L."/>
            <person name="Beatson S.A."/>
            <person name="Emes R.D."/>
            <person name="Winter E.E."/>
            <person name="Webber C."/>
            <person name="Brandt P."/>
            <person name="Nyakatura G."/>
            <person name="Adetobi M."/>
            <person name="Chiaromonte F."/>
            <person name="Elnitski L."/>
            <person name="Eswara P."/>
            <person name="Hardison R.C."/>
            <person name="Hou M."/>
            <person name="Kolbe D."/>
            <person name="Makova K."/>
            <person name="Miller W."/>
            <person name="Nekrutenko A."/>
            <person name="Riemer C."/>
            <person name="Schwartz S."/>
            <person name="Taylor J."/>
            <person name="Yang S."/>
            <person name="Zhang Y."/>
            <person name="Lindpaintner K."/>
            <person name="Andrews T.D."/>
            <person name="Caccamo M."/>
            <person name="Clamp M."/>
            <person name="Clarke L."/>
            <person name="Curwen V."/>
            <person name="Durbin R.M."/>
            <person name="Eyras E."/>
            <person name="Searle S.M."/>
            <person name="Cooper G.M."/>
            <person name="Batzoglou S."/>
            <person name="Brudno M."/>
            <person name="Sidow A."/>
            <person name="Stone E.A."/>
            <person name="Payseur B.A."/>
            <person name="Bourque G."/>
            <person name="Lopez-Otin C."/>
            <person name="Puente X.S."/>
            <person name="Chakrabarti K."/>
            <person name="Chatterji S."/>
            <person name="Dewey C."/>
            <person name="Pachter L."/>
            <person name="Bray N."/>
            <person name="Yap V.B."/>
            <person name="Caspi A."/>
            <person name="Tesler G."/>
            <person name="Pevzner P.A."/>
            <person name="Haussler D."/>
            <person name="Roskin K.M."/>
            <person name="Baertsch R."/>
            <person name="Clawson H."/>
            <person name="Furey T.S."/>
            <person name="Hinrichs A.S."/>
            <person name="Karolchik D."/>
            <person name="Kent W.J."/>
            <person name="Rosenbloom K.R."/>
            <person name="Trumbower H."/>
            <person name="Weirauch M."/>
            <person name="Cooper D.N."/>
            <person name="Stenson P.D."/>
            <person name="Ma B."/>
            <person name="Brent M."/>
            <person name="Arumugam M."/>
            <person name="Shteynberg D."/>
            <person name="Copley R.R."/>
            <person name="Taylor M.S."/>
            <person name="Riethman H."/>
            <person name="Mudunuri U."/>
            <person name="Peterson J."/>
            <person name="Guyer M."/>
            <person name="Felsenfeld A."/>
            <person name="Old S."/>
            <person name="Mockrin S."/>
            <person name="Collins F.S."/>
        </authorList>
    </citation>
    <scope>NUCLEOTIDE SEQUENCE [LARGE SCALE GENOMIC DNA]</scope>
    <source>
        <strain evidence="4 5">Brown Norway</strain>
    </source>
</reference>
<dbReference type="AlphaFoldDB" id="Q7TP62"/>
<feature type="region of interest" description="Disordered" evidence="1">
    <location>
        <begin position="1"/>
        <end position="27"/>
    </location>
</feature>
<dbReference type="InterPro" id="IPR012988">
    <property type="entry name" value="Ribosomal_uL30_N_euk"/>
</dbReference>
<gene>
    <name evidence="4 6" type="primary">Rpl7-ps3</name>
    <name evidence="6" type="synonym">LOC367195</name>
</gene>
<dbReference type="Proteomes" id="UP000002494">
    <property type="component" value="Chromosome 8"/>
</dbReference>
<dbReference type="Bgee" id="ENSRNOG00000031912">
    <property type="expression patterns" value="Expressed in cerebellum and 13 other cell types or tissues"/>
</dbReference>
<evidence type="ECO:0000313" key="5">
    <source>
        <dbReference type="Proteomes" id="UP000002494"/>
    </source>
</evidence>
<protein>
    <submittedName>
        <fullName evidence="3">Ab2-073</fullName>
    </submittedName>
    <submittedName>
        <fullName evidence="4">Ribosomal protein L7, pseudogene 3</fullName>
    </submittedName>
</protein>
<dbReference type="AGR" id="RGD:1359341"/>
<feature type="compositionally biased region" description="Basic and acidic residues" evidence="1">
    <location>
        <begin position="1"/>
        <end position="11"/>
    </location>
</feature>
<evidence type="ECO:0000313" key="3">
    <source>
        <dbReference type="EMBL" id="AAP92587.1"/>
    </source>
</evidence>
<dbReference type="SMR" id="Q7TP62"/>
<dbReference type="RGD" id="1359341">
    <property type="gene designation" value="Rpl7-ps3"/>
</dbReference>
<name>Q7TP62_RAT</name>
<evidence type="ECO:0000256" key="1">
    <source>
        <dbReference type="SAM" id="MobiDB-lite"/>
    </source>
</evidence>
<dbReference type="Ensembl" id="ENSRNOT00000050963.4">
    <property type="protein sequence ID" value="ENSRNOP00000045798.1"/>
    <property type="gene ID" value="ENSRNOG00000031912.4"/>
</dbReference>
<evidence type="ECO:0000313" key="6">
    <source>
        <dbReference type="RGD" id="1359341"/>
    </source>
</evidence>
<evidence type="ECO:0000259" key="2">
    <source>
        <dbReference type="Pfam" id="PF08079"/>
    </source>
</evidence>
<evidence type="ECO:0000313" key="4">
    <source>
        <dbReference type="Ensembl" id="ENSRNOP00000045798.1"/>
    </source>
</evidence>
<feature type="domain" description="Large ribosomal subunit protein uL30 N-terminal eukaryotes" evidence="2">
    <location>
        <begin position="29"/>
        <end position="89"/>
    </location>
</feature>
<sequence length="136" mass="15339">MEAVPEKEKKVAAAPGTLKKKKVPAESDTLEKKRRNFAELKVKCLRKTLRKATRKLICEKAKHSHKECRQMYRTEIRMARTARRAGNVYACRTSLGLCHQTPRYQWSEPKGAQGAAAASSSADPPWHLCEAQQGFS</sequence>
<dbReference type="eggNOG" id="KOG3184">
    <property type="taxonomic scope" value="Eukaryota"/>
</dbReference>
<reference evidence="3" key="1">
    <citation type="submission" date="2003-06" db="EMBL/GenBank/DDBJ databases">
        <title>Liver regeneration after PH.</title>
        <authorList>
            <person name="Xu C.S."/>
            <person name="Li W.Q."/>
            <person name="Li Y.C."/>
            <person name="Ma H."/>
            <person name="Wang L."/>
            <person name="Wang S.F."/>
            <person name="Han H.P."/>
            <person name="Wang G.P."/>
            <person name="Chai L.Q."/>
            <person name="Yuan J.Y."/>
            <person name="Yang K.J."/>
            <person name="Yan H.M."/>
            <person name="Chang C.F."/>
            <person name="Zhao L.F."/>
            <person name="Shi J.B."/>
            <person name="Rahman S."/>
            <person name="Wang Q.N."/>
            <person name="Zhang J.B."/>
        </authorList>
    </citation>
    <scope>NUCLEOTIDE SEQUENCE</scope>
</reference>
<dbReference type="Pfam" id="PF08079">
    <property type="entry name" value="Ribosomal_L30_N"/>
    <property type="match status" value="1"/>
</dbReference>